<name>B6ABR6_CRYMR</name>
<evidence type="ECO:0000256" key="3">
    <source>
        <dbReference type="ARBA" id="ARBA00022801"/>
    </source>
</evidence>
<feature type="domain" description="Peptidase C50" evidence="5">
    <location>
        <begin position="2622"/>
        <end position="2742"/>
    </location>
</feature>
<comment type="catalytic activity">
    <reaction evidence="1">
        <text>All bonds known to be hydrolyzed by this endopeptidase have arginine in P1 and an acidic residue in P4. P6 is often occupied by an acidic residue or by a hydroxy-amino-acid residue, the phosphorylation of which enhances cleavage.</text>
        <dbReference type="EC" id="3.4.22.49"/>
    </reaction>
</comment>
<evidence type="ECO:0000313" key="7">
    <source>
        <dbReference type="Proteomes" id="UP000001460"/>
    </source>
</evidence>
<organism evidence="6 7">
    <name type="scientific">Cryptosporidium muris (strain RN66)</name>
    <dbReference type="NCBI Taxonomy" id="441375"/>
    <lineage>
        <taxon>Eukaryota</taxon>
        <taxon>Sar</taxon>
        <taxon>Alveolata</taxon>
        <taxon>Apicomplexa</taxon>
        <taxon>Conoidasida</taxon>
        <taxon>Coccidia</taxon>
        <taxon>Eucoccidiorida</taxon>
        <taxon>Eimeriorina</taxon>
        <taxon>Cryptosporidiidae</taxon>
        <taxon>Cryptosporidium</taxon>
    </lineage>
</organism>
<dbReference type="Pfam" id="PF03568">
    <property type="entry name" value="Separin_C"/>
    <property type="match status" value="1"/>
</dbReference>
<evidence type="ECO:0000256" key="2">
    <source>
        <dbReference type="ARBA" id="ARBA00012489"/>
    </source>
</evidence>
<dbReference type="GO" id="GO:0051307">
    <property type="term" value="P:meiotic chromosome separation"/>
    <property type="evidence" value="ECO:0007669"/>
    <property type="project" value="TreeGrafter"/>
</dbReference>
<gene>
    <name evidence="6" type="ORF">CMU_022740</name>
</gene>
<dbReference type="GO" id="GO:0072686">
    <property type="term" value="C:mitotic spindle"/>
    <property type="evidence" value="ECO:0007669"/>
    <property type="project" value="TreeGrafter"/>
</dbReference>
<dbReference type="Proteomes" id="UP000001460">
    <property type="component" value="Unassembled WGS sequence"/>
</dbReference>
<dbReference type="EMBL" id="DS989727">
    <property type="protein sequence ID" value="EEA05269.1"/>
    <property type="molecule type" value="Genomic_DNA"/>
</dbReference>
<evidence type="ECO:0000313" key="6">
    <source>
        <dbReference type="EMBL" id="EEA05269.1"/>
    </source>
</evidence>
<protein>
    <recommendedName>
        <fullName evidence="2">separase</fullName>
        <ecNumber evidence="2">3.4.22.49</ecNumber>
    </recommendedName>
</protein>
<dbReference type="eggNOG" id="KOG1849">
    <property type="taxonomic scope" value="Eukaryota"/>
</dbReference>
<evidence type="ECO:0000259" key="5">
    <source>
        <dbReference type="PROSITE" id="PS51700"/>
    </source>
</evidence>
<evidence type="ECO:0000256" key="1">
    <source>
        <dbReference type="ARBA" id="ARBA00000451"/>
    </source>
</evidence>
<sequence>MLKQWSSQIKFEYEARRFNNAVTLGVNTISTIIEDILNLPSNKRQSPDDFNLSIDILFCRLFELGLTKSYASNIKLFLRHFGIFLYHSDGKLCNYKKCNLYLIRNIGFLPDIFGYFTISIIELKRIEFLRYYCNLVQMVFPLFVLSDLINNKSQWNTEKVLVSSIIRLCQSISSKNYLGTDIDKSQDYLNICSDLWQICLNIWIQYFGARIQYTNISQIKNSNMNDLDTRVCMINLFIDMLKHLRDLICIISKSNLEIGWQIEIVYKTWIHIFYNQYILFQLEDEFNWSKTYMQELLEQTLESPFLSNTAQAIYNIILHLIKGFSKLNDKHINFDLVIQFISQFNSLINLMVGITHKYIKYLNKSIDMEDELFLFNRKDRIKLRLSSLEEIHCFKLWLCLSSSLLLDKFTGKIKELNMENFSKLGSLYESMVYLIIGVLSSSHLNYEDIYTLVILNCLISSQQNYLDSGLLKLNSKESCLNFCRNFNALRINCIESIIKPVLKKSESVEDIHNDKLKLKWEITFKLVCILEKSISLIESCGDFIINSYNSSNIKIGELATNINSITRGEEDKENDNSLNLLSNNILNTSFKARLCATEILIRLIRYRGYDNEEIRKIYEFLDGVSKYRYFQKMEDQYLSDELRFNFFLVLSENLIRLASQLRSSKNYKDASRIARLALDTLTPILNIPWISSENKILRVNKSSKIRSLDFDSTLEVQNGGLINTPTRDSNLLKLQLTAGFKDEYLTQETFSRFWISDEGKSSINRSSMHEYFNGTRATNQTLMTPFTSRLYSKGLSTVRSQTIKKIQKYTMSSFRFKKNQGYDITLDEYKEDEEASSFICPIHVLLFLLALEQESSALAAYCDSELKNENNRDEKLQKYFEILTNIEDCLSLIFHSVDDYTRWFLIYFIICNKILGIDKLVKKFYLEIDELKFNLNYTSMDSISNPFIGVLKSLASRYIKSKLEILQLNPEYYSDIINRFPQFNSFNFFEFIWIRLELYFYSYYRHSSTIVHANDNKEDNSKVSVNHKYSNAYIKGINNGFCSGLISLYNVILDKFKPNSEDILDSFIYCDIKLCLYYFLIWIHRIIISRKIKKNILLPFDSCLEAAMGILNEIESHLLDVFEARECEEIVKSQLYLYLGKINMLKAKTMMESTSSISDFWWKSSLNSSRQSCEYISVSFDLLNSFNTLCTKTESIVNSEGLISMNTSVWKEHFLTGNESLELVSNSYTDEYDSLGINNLGIPKPLYSMTANQQSEKGQNEKFFTPKRLTTPRNRDTAISFKTPGRVRFEEGSGDKSKSIMGSNMQLARTHSVVRFQIDSLESDNEDNIRKGEKSFIDQSSIFNNAITFEMLEIYLHCILESISLCELLNYQQGVIKHLSLVLSLLSSCWIFCIEDIKYDESKSIEKIANIIDFNTKSFIENNLMRNFSIQSSSNFILSMQFEIASVISICLYRFTALTTDTSYNNHWKQICAIFHKGFLYFLQNHPSLTSFGNQQGIYSSHTFCFEILLQLQLYRLEICNDLDWNNIVDCLNSIKEMFADIYNKKTTSNTDFFKESTEDSLYKKSLYFSNDNSSNILQDSPGPFRFNTENRLNCLVTLCRVYKKLSKYFLTSNKPDIALFYILEANKIIQMLPKKSIPFLDLAKSNKLVMESTNYLYKIKFPSCHNILGKLIMEDYSNSFVNSKNLAIEQLCTLGEYWWKCGVIERCFGIYERALDICTEWTNSYYKAVNIVYNQLSFLLTSSIGRCNPQYNLYYSVNKLIEEKNKSTYSEKVVDKQLEGDIWSENNIIKSRNNLFDEADEDIYRMTDENNKSLKNINKILNLVFSPISDLIKNKHKNKIKTSKTESLHLNNIFQKLLNILVYCLLYFHISRNNTDEDTKIFFDSIKNYSKIIFEILGKLEQENSWLYLFQKQCIQKLSSRSTKPTSKYKYQHLLDIITSNFYMLDNNINFISDIAICFVLDLSHNCIQLALSLKNTTSKSEKDEDTILFLACNSENFSNINEYFDADFKDLILSELEKVWSTIGFFGKNDQIKDDVLSTKSRKSKQKKLIKEKIVIKKNEENSSSTKYNIYDKSVDANDKNHGLINCNIKVNIINSLHFATFTLQLCHKIKNFQYINICISCILDILLCLHWLTGYYHIPKVLETIRILTPLSCSVQSCYIIYCMRIFQKLFNQLQRENFEEGSSFEVEYRNTLNCLLKSSTLSSWDFSKTIFDLNDINLAWSSIFIRLSTFTCRFRCNEVDSRISNYFLKSNIGKQNPNEYVIVQISRLLIGNSLFSDKYITDLLEFRNQEIETKNTNEHSRYPNLNKSSEAPDNSTFTKPLFIVVRRIHYKTLESLLEEYEQIQKENLASIVTNEPIDNNQLSKECLPNYSHKLYVNKWWLKRKNIQDQLKIWLVKFEALIFNKWNFLLHGWPKYFNYENLIDTINNQYIISQKELLFINSKSSEVRKSNRRNAKNTSNILNTTDLTIYNTNDEEKALIEISILILLTKSCNLGIDIIKMLLRYFKIKDQIKTFLLNKLLPIIQKISSSKLDQENKRSNKITKNDEVSNSLLIKQLPNPIILYLDPLFMNLPLEGLECNIVQPITRGVHPSISLSNLRHFKSKLKHENSPYAVFSCRQCNLFYCINPTGDLIQTENLIVPYLKSIFRFSNQSGISNFIPNPKDILTNMSNEKSNLYLFCGHQAGEKFLPGEAFEKGIPSTRENFHFTNAKSNQIQVYNLPPALLIGCSSSRMRSYGSNECFCTPFHYLIGGSPFILGILWDVTDHDIDLFTVSIFEIWSDYKNEHSLSLLDAITISRNKCKLQLLNGNSCICFGFPV</sequence>
<dbReference type="InterPro" id="IPR005314">
    <property type="entry name" value="Peptidase_C50"/>
</dbReference>
<accession>B6ABR6</accession>
<dbReference type="STRING" id="441375.B6ABR6"/>
<dbReference type="RefSeq" id="XP_002139618.1">
    <property type="nucleotide sequence ID" value="XM_002139582.1"/>
</dbReference>
<dbReference type="GO" id="GO:0006508">
    <property type="term" value="P:proteolysis"/>
    <property type="evidence" value="ECO:0007669"/>
    <property type="project" value="InterPro"/>
</dbReference>
<dbReference type="PANTHER" id="PTHR12792">
    <property type="entry name" value="EXTRA SPINDLE POLES 1-RELATED"/>
    <property type="match status" value="1"/>
</dbReference>
<dbReference type="InterPro" id="IPR030397">
    <property type="entry name" value="SEPARIN_core_dom"/>
</dbReference>
<dbReference type="GeneID" id="6994876"/>
<keyword evidence="4" id="KW-0159">Chromosome partition</keyword>
<reference evidence="6" key="1">
    <citation type="submission" date="2008-06" db="EMBL/GenBank/DDBJ databases">
        <authorList>
            <person name="Lorenzi H."/>
            <person name="Inman J."/>
            <person name="Miller J."/>
            <person name="Schobel S."/>
            <person name="Amedeo P."/>
            <person name="Caler E.V."/>
            <person name="da Silva J."/>
        </authorList>
    </citation>
    <scope>NUCLEOTIDE SEQUENCE [LARGE SCALE GENOMIC DNA]</scope>
    <source>
        <strain evidence="6">RN66</strain>
    </source>
</reference>
<evidence type="ECO:0000256" key="4">
    <source>
        <dbReference type="ARBA" id="ARBA00022829"/>
    </source>
</evidence>
<dbReference type="PROSITE" id="PS51700">
    <property type="entry name" value="SEPARIN"/>
    <property type="match status" value="1"/>
</dbReference>
<dbReference type="EC" id="3.4.22.49" evidence="2"/>
<dbReference type="GO" id="GO:0005737">
    <property type="term" value="C:cytoplasm"/>
    <property type="evidence" value="ECO:0007669"/>
    <property type="project" value="TreeGrafter"/>
</dbReference>
<dbReference type="VEuPathDB" id="CryptoDB:CMU_022740"/>
<keyword evidence="7" id="KW-1185">Reference proteome</keyword>
<proteinExistence type="predicted"/>
<dbReference type="PANTHER" id="PTHR12792:SF0">
    <property type="entry name" value="SEPARIN"/>
    <property type="match status" value="1"/>
</dbReference>
<dbReference type="GO" id="GO:0004197">
    <property type="term" value="F:cysteine-type endopeptidase activity"/>
    <property type="evidence" value="ECO:0007669"/>
    <property type="project" value="InterPro"/>
</dbReference>
<keyword evidence="3 6" id="KW-0378">Hydrolase</keyword>
<dbReference type="GO" id="GO:0005634">
    <property type="term" value="C:nucleus"/>
    <property type="evidence" value="ECO:0007669"/>
    <property type="project" value="InterPro"/>
</dbReference>
<dbReference type="OrthoDB" id="344186at2759"/>